<dbReference type="EMBL" id="LT838813">
    <property type="protein sequence ID" value="SMD42655.1"/>
    <property type="molecule type" value="Genomic_DNA"/>
</dbReference>
<evidence type="ECO:0000313" key="2">
    <source>
        <dbReference type="Proteomes" id="UP000192333"/>
    </source>
</evidence>
<proteinExistence type="predicted"/>
<evidence type="ECO:0000313" key="1">
    <source>
        <dbReference type="EMBL" id="SMD42655.1"/>
    </source>
</evidence>
<dbReference type="Proteomes" id="UP000192333">
    <property type="component" value="Chromosome I"/>
</dbReference>
<name>A0A1W2H133_9BACT</name>
<sequence length="80" mass="9714">MGKKVCVRRYTEKWFTETIPQKYQDLHRPCICSFQTLWNVHKNGTQENFCHFLRYQKVHNSPSFQRAFPISENSPFLLYN</sequence>
<keyword evidence="2" id="KW-1185">Reference proteome</keyword>
<accession>A0A1W2H133</accession>
<gene>
    <name evidence="1" type="ORF">SAMN00777080_1216</name>
</gene>
<reference evidence="2" key="1">
    <citation type="submission" date="2017-04" db="EMBL/GenBank/DDBJ databases">
        <authorList>
            <person name="Varghese N."/>
            <person name="Submissions S."/>
        </authorList>
    </citation>
    <scope>NUCLEOTIDE SEQUENCE [LARGE SCALE GENOMIC DNA]</scope>
    <source>
        <strain evidence="2">DSM 16537</strain>
    </source>
</reference>
<organism evidence="1 2">
    <name type="scientific">Aquiflexum balticum DSM 16537</name>
    <dbReference type="NCBI Taxonomy" id="758820"/>
    <lineage>
        <taxon>Bacteria</taxon>
        <taxon>Pseudomonadati</taxon>
        <taxon>Bacteroidota</taxon>
        <taxon>Cytophagia</taxon>
        <taxon>Cytophagales</taxon>
        <taxon>Cyclobacteriaceae</taxon>
        <taxon>Aquiflexum</taxon>
    </lineage>
</organism>
<dbReference type="AlphaFoldDB" id="A0A1W2H133"/>
<protein>
    <submittedName>
        <fullName evidence="1">Uncharacterized protein</fullName>
    </submittedName>
</protein>